<dbReference type="InterPro" id="IPR041577">
    <property type="entry name" value="RT_RNaseH_2"/>
</dbReference>
<dbReference type="PANTHER" id="PTHR48475:SF1">
    <property type="entry name" value="RNASE H TYPE-1 DOMAIN-CONTAINING PROTEIN"/>
    <property type="match status" value="1"/>
</dbReference>
<dbReference type="Pfam" id="PF00665">
    <property type="entry name" value="rve"/>
    <property type="match status" value="1"/>
</dbReference>
<feature type="domain" description="Integrase catalytic" evidence="1">
    <location>
        <begin position="281"/>
        <end position="388"/>
    </location>
</feature>
<proteinExistence type="predicted"/>
<evidence type="ECO:0000259" key="1">
    <source>
        <dbReference type="PROSITE" id="PS50994"/>
    </source>
</evidence>
<dbReference type="GO" id="GO:0015074">
    <property type="term" value="P:DNA integration"/>
    <property type="evidence" value="ECO:0007669"/>
    <property type="project" value="InterPro"/>
</dbReference>
<dbReference type="SUPFAM" id="SSF53098">
    <property type="entry name" value="Ribonuclease H-like"/>
    <property type="match status" value="1"/>
</dbReference>
<evidence type="ECO:0000313" key="3">
    <source>
        <dbReference type="Proteomes" id="UP000000763"/>
    </source>
</evidence>
<dbReference type="InterPro" id="IPR012337">
    <property type="entry name" value="RNaseH-like_sf"/>
</dbReference>
<name>Q10II3_ORYSJ</name>
<accession>Q10II3</accession>
<sequence>MKPPSSVRQVQKLEGRIAALSRFLSKAAERGLPFFKTLRGAGKFSWMPKCQAAFDELKRYLQSPQALVSPLAGIELWLYLAASPVAVSIALVQETKAGQKLVYFVSEALQGAKVRYIEMEKLAYALVMASTKLKHYFQAHRIMVPSQYPLDEVLRGKEITGCLSKWAAELSPFDLHFVALTAIKSLVLTDFVAEWTRTSVPEPEPVEQPWVIQSDGSWSHKWAGIASILTSPGGVPIRYAARLQFDTTNNAAEYEAVLMGLRKAKALGVRRFLVRTDPKLVASQPVARWGLDINGPFLVARNNYKFAIEAIEYFSRWVEAEPLGTITAAAVQKFVWKNIVCRFGVPKEFITDNGKQFDSGKFKEMCEGLNLQIRFASVAHPQLNGAAE</sequence>
<reference evidence="3" key="2">
    <citation type="journal article" date="2008" name="Nucleic Acids Res.">
        <title>The rice annotation project database (RAP-DB): 2008 update.</title>
        <authorList>
            <consortium name="The rice annotation project (RAP)"/>
        </authorList>
    </citation>
    <scope>GENOME REANNOTATION</scope>
    <source>
        <strain evidence="3">cv. Nipponbare</strain>
    </source>
</reference>
<dbReference type="EMBL" id="AC137925">
    <property type="protein sequence ID" value="AAO73257.1"/>
    <property type="molecule type" value="Genomic_DNA"/>
</dbReference>
<dbReference type="InterPro" id="IPR036397">
    <property type="entry name" value="RNaseH_sf"/>
</dbReference>
<protein>
    <submittedName>
        <fullName evidence="2">Polyprotein</fullName>
    </submittedName>
</protein>
<reference evidence="3" key="1">
    <citation type="journal article" date="2005" name="Nature">
        <title>The map-based sequence of the rice genome.</title>
        <authorList>
            <consortium name="International rice genome sequencing project (IRGSP)"/>
            <person name="Matsumoto T."/>
            <person name="Wu J."/>
            <person name="Kanamori H."/>
            <person name="Katayose Y."/>
            <person name="Fujisawa M."/>
            <person name="Namiki N."/>
            <person name="Mizuno H."/>
            <person name="Yamamoto K."/>
            <person name="Antonio B.A."/>
            <person name="Baba T."/>
            <person name="Sakata K."/>
            <person name="Nagamura Y."/>
            <person name="Aoki H."/>
            <person name="Arikawa K."/>
            <person name="Arita K."/>
            <person name="Bito T."/>
            <person name="Chiden Y."/>
            <person name="Fujitsuka N."/>
            <person name="Fukunaka R."/>
            <person name="Hamada M."/>
            <person name="Harada C."/>
            <person name="Hayashi A."/>
            <person name="Hijishita S."/>
            <person name="Honda M."/>
            <person name="Hosokawa S."/>
            <person name="Ichikawa Y."/>
            <person name="Idonuma A."/>
            <person name="Iijima M."/>
            <person name="Ikeda M."/>
            <person name="Ikeno M."/>
            <person name="Ito K."/>
            <person name="Ito S."/>
            <person name="Ito T."/>
            <person name="Ito Y."/>
            <person name="Ito Y."/>
            <person name="Iwabuchi A."/>
            <person name="Kamiya K."/>
            <person name="Karasawa W."/>
            <person name="Kurita K."/>
            <person name="Katagiri S."/>
            <person name="Kikuta A."/>
            <person name="Kobayashi H."/>
            <person name="Kobayashi N."/>
            <person name="Machita K."/>
            <person name="Maehara T."/>
            <person name="Masukawa M."/>
            <person name="Mizubayashi T."/>
            <person name="Mukai Y."/>
            <person name="Nagasaki H."/>
            <person name="Nagata Y."/>
            <person name="Naito S."/>
            <person name="Nakashima M."/>
            <person name="Nakama Y."/>
            <person name="Nakamichi Y."/>
            <person name="Nakamura M."/>
            <person name="Meguro A."/>
            <person name="Negishi M."/>
            <person name="Ohta I."/>
            <person name="Ohta T."/>
            <person name="Okamoto M."/>
            <person name="Ono N."/>
            <person name="Saji S."/>
            <person name="Sakaguchi M."/>
            <person name="Sakai K."/>
            <person name="Shibata M."/>
            <person name="Shimokawa T."/>
            <person name="Song J."/>
            <person name="Takazaki Y."/>
            <person name="Terasawa K."/>
            <person name="Tsugane M."/>
            <person name="Tsuji K."/>
            <person name="Ueda S."/>
            <person name="Waki K."/>
            <person name="Yamagata H."/>
            <person name="Yamamoto M."/>
            <person name="Yamamoto S."/>
            <person name="Yamane H."/>
            <person name="Yoshiki S."/>
            <person name="Yoshihara R."/>
            <person name="Yukawa K."/>
            <person name="Zhong H."/>
            <person name="Yano M."/>
            <person name="Yuan Q."/>
            <person name="Ouyang S."/>
            <person name="Liu J."/>
            <person name="Jones K.M."/>
            <person name="Gansberger K."/>
            <person name="Moffat K."/>
            <person name="Hill J."/>
            <person name="Bera J."/>
            <person name="Fadrosh D."/>
            <person name="Jin S."/>
            <person name="Johri S."/>
            <person name="Kim M."/>
            <person name="Overton L."/>
            <person name="Reardon M."/>
            <person name="Tsitrin T."/>
            <person name="Vuong H."/>
            <person name="Weaver B."/>
            <person name="Ciecko A."/>
            <person name="Tallon L."/>
            <person name="Jackson J."/>
            <person name="Pai G."/>
            <person name="Aken S.V."/>
            <person name="Utterback T."/>
            <person name="Reidmuller S."/>
            <person name="Feldblyum T."/>
            <person name="Hsiao J."/>
            <person name="Zismann V."/>
            <person name="Iobst S."/>
            <person name="de Vazeille A.R."/>
            <person name="Buell C.R."/>
            <person name="Ying K."/>
            <person name="Li Y."/>
            <person name="Lu T."/>
            <person name="Huang Y."/>
            <person name="Zhao Q."/>
            <person name="Feng Q."/>
            <person name="Zhang L."/>
            <person name="Zhu J."/>
            <person name="Weng Q."/>
            <person name="Mu J."/>
            <person name="Lu Y."/>
            <person name="Fan D."/>
            <person name="Liu Y."/>
            <person name="Guan J."/>
            <person name="Zhang Y."/>
            <person name="Yu S."/>
            <person name="Liu X."/>
            <person name="Zhang Y."/>
            <person name="Hong G."/>
            <person name="Han B."/>
            <person name="Choisne N."/>
            <person name="Demange N."/>
            <person name="Orjeda G."/>
            <person name="Samain S."/>
            <person name="Cattolico L."/>
            <person name="Pelletier E."/>
            <person name="Couloux A."/>
            <person name="Segurens B."/>
            <person name="Wincker P."/>
            <person name="D'Hont A."/>
            <person name="Scarpelli C."/>
            <person name="Weissenbach J."/>
            <person name="Salanoubat M."/>
            <person name="Quetier F."/>
            <person name="Yu Y."/>
            <person name="Kim H.R."/>
            <person name="Rambo T."/>
            <person name="Currie J."/>
            <person name="Collura K."/>
            <person name="Luo M."/>
            <person name="Yang T."/>
            <person name="Ammiraju J.S.S."/>
            <person name="Engler F."/>
            <person name="Soderlund C."/>
            <person name="Wing R.A."/>
            <person name="Palmer L.E."/>
            <person name="de la Bastide M."/>
            <person name="Spiegel L."/>
            <person name="Nascimento L."/>
            <person name="Zutavern T."/>
            <person name="O'Shaughnessy A."/>
            <person name="Dike S."/>
            <person name="Dedhia N."/>
            <person name="Preston R."/>
            <person name="Balija V."/>
            <person name="McCombie W.R."/>
            <person name="Chow T."/>
            <person name="Chen H."/>
            <person name="Chung M."/>
            <person name="Chen C."/>
            <person name="Shaw J."/>
            <person name="Wu H."/>
            <person name="Hsiao K."/>
            <person name="Chao Y."/>
            <person name="Chu M."/>
            <person name="Cheng C."/>
            <person name="Hour A."/>
            <person name="Lee P."/>
            <person name="Lin S."/>
            <person name="Lin Y."/>
            <person name="Liou J."/>
            <person name="Liu S."/>
            <person name="Hsing Y."/>
            <person name="Raghuvanshi S."/>
            <person name="Mohanty A."/>
            <person name="Bharti A.K."/>
            <person name="Gaur A."/>
            <person name="Gupta V."/>
            <person name="Kumar D."/>
            <person name="Ravi V."/>
            <person name="Vij S."/>
            <person name="Kapur A."/>
            <person name="Khurana P."/>
            <person name="Khurana P."/>
            <person name="Khurana J.P."/>
            <person name="Tyagi A.K."/>
            <person name="Gaikwad K."/>
            <person name="Singh A."/>
            <person name="Dalal V."/>
            <person name="Srivastava S."/>
            <person name="Dixit A."/>
            <person name="Pal A.K."/>
            <person name="Ghazi I.A."/>
            <person name="Yadav M."/>
            <person name="Pandit A."/>
            <person name="Bhargava A."/>
            <person name="Sureshbabu K."/>
            <person name="Batra K."/>
            <person name="Sharma T.R."/>
            <person name="Mohapatra T."/>
            <person name="Singh N.K."/>
            <person name="Messing J."/>
            <person name="Nelson A.B."/>
            <person name="Fuks G."/>
            <person name="Kavchok S."/>
            <person name="Keizer G."/>
            <person name="Linton E."/>
            <person name="Llaca V."/>
            <person name="Song R."/>
            <person name="Tanyolac B."/>
            <person name="Young S."/>
            <person name="Ho-Il K."/>
            <person name="Hahn J.H."/>
            <person name="Sangsakoo G."/>
            <person name="Vanavichit A."/>
            <person name="de Mattos Luiz.A.T."/>
            <person name="Zimmer P.D."/>
            <person name="Malone G."/>
            <person name="Dellagostin O."/>
            <person name="de Oliveira A.C."/>
            <person name="Bevan M."/>
            <person name="Bancroft I."/>
            <person name="Minx P."/>
            <person name="Cordum H."/>
            <person name="Wilson R."/>
            <person name="Cheng Z."/>
            <person name="Jin W."/>
            <person name="Jiang J."/>
            <person name="Leong S.A."/>
            <person name="Iwama H."/>
            <person name="Gojobori T."/>
            <person name="Itoh T."/>
            <person name="Niimura Y."/>
            <person name="Fujii Y."/>
            <person name="Habara T."/>
            <person name="Sakai H."/>
            <person name="Sato Y."/>
            <person name="Wilson G."/>
            <person name="Kumar K."/>
            <person name="McCouch S."/>
            <person name="Juretic N."/>
            <person name="Hoen D."/>
            <person name="Wright S."/>
            <person name="Bruskiewich R."/>
            <person name="Bureau T."/>
            <person name="Miyao A."/>
            <person name="Hirochika H."/>
            <person name="Nishikawa T."/>
            <person name="Kadowaki K."/>
            <person name="Sugiura M."/>
            <person name="Burr B."/>
            <person name="Sasaki T."/>
        </authorList>
    </citation>
    <scope>NUCLEOTIDE SEQUENCE [LARGE SCALE GENOMIC DNA]</scope>
    <source>
        <strain evidence="3">cv. Nipponbare</strain>
    </source>
</reference>
<gene>
    <name evidence="2" type="ORF">OSJNBb0047D08.17</name>
</gene>
<dbReference type="InterPro" id="IPR001584">
    <property type="entry name" value="Integrase_cat-core"/>
</dbReference>
<dbReference type="Pfam" id="PF17919">
    <property type="entry name" value="RT_RNaseH_2"/>
    <property type="match status" value="1"/>
</dbReference>
<dbReference type="SUPFAM" id="SSF56672">
    <property type="entry name" value="DNA/RNA polymerases"/>
    <property type="match status" value="2"/>
</dbReference>
<dbReference type="Gene3D" id="3.30.70.270">
    <property type="match status" value="1"/>
</dbReference>
<dbReference type="Gene3D" id="3.30.420.10">
    <property type="entry name" value="Ribonuclease H-like superfamily/Ribonuclease H"/>
    <property type="match status" value="2"/>
</dbReference>
<evidence type="ECO:0000313" key="2">
    <source>
        <dbReference type="EMBL" id="AAO73257.1"/>
    </source>
</evidence>
<dbReference type="InterPro" id="IPR043128">
    <property type="entry name" value="Rev_trsase/Diguanyl_cyclase"/>
</dbReference>
<dbReference type="PROSITE" id="PS50994">
    <property type="entry name" value="INTEGRASE"/>
    <property type="match status" value="1"/>
</dbReference>
<dbReference type="PANTHER" id="PTHR48475">
    <property type="entry name" value="RIBONUCLEASE H"/>
    <property type="match status" value="1"/>
</dbReference>
<dbReference type="Proteomes" id="UP000000763">
    <property type="component" value="Chromosome 3"/>
</dbReference>
<dbReference type="AlphaFoldDB" id="Q10II3"/>
<dbReference type="GO" id="GO:0003676">
    <property type="term" value="F:nucleic acid binding"/>
    <property type="evidence" value="ECO:0007669"/>
    <property type="project" value="InterPro"/>
</dbReference>
<dbReference type="InterPro" id="IPR043502">
    <property type="entry name" value="DNA/RNA_pol_sf"/>
</dbReference>
<organism evidence="2 3">
    <name type="scientific">Oryza sativa subsp. japonica</name>
    <name type="common">Rice</name>
    <dbReference type="NCBI Taxonomy" id="39947"/>
    <lineage>
        <taxon>Eukaryota</taxon>
        <taxon>Viridiplantae</taxon>
        <taxon>Streptophyta</taxon>
        <taxon>Embryophyta</taxon>
        <taxon>Tracheophyta</taxon>
        <taxon>Spermatophyta</taxon>
        <taxon>Magnoliopsida</taxon>
        <taxon>Liliopsida</taxon>
        <taxon>Poales</taxon>
        <taxon>Poaceae</taxon>
        <taxon>BOP clade</taxon>
        <taxon>Oryzoideae</taxon>
        <taxon>Oryzeae</taxon>
        <taxon>Oryzinae</taxon>
        <taxon>Oryza</taxon>
        <taxon>Oryza sativa</taxon>
    </lineage>
</organism>